<dbReference type="GO" id="GO:0009307">
    <property type="term" value="P:DNA restriction-modification system"/>
    <property type="evidence" value="ECO:0007669"/>
    <property type="project" value="InterPro"/>
</dbReference>
<dbReference type="InterPro" id="IPR007560">
    <property type="entry name" value="Restrct_endonuc_IV_Mrr"/>
</dbReference>
<dbReference type="InterPro" id="IPR011856">
    <property type="entry name" value="tRNA_endonuc-like_dom_sf"/>
</dbReference>
<dbReference type="SUPFAM" id="SSF52980">
    <property type="entry name" value="Restriction endonuclease-like"/>
    <property type="match status" value="1"/>
</dbReference>
<feature type="domain" description="Restriction endonuclease type IV Mrr" evidence="1">
    <location>
        <begin position="156"/>
        <end position="275"/>
    </location>
</feature>
<dbReference type="InterPro" id="IPR011335">
    <property type="entry name" value="Restrct_endonuc-II-like"/>
</dbReference>
<organism evidence="4 5">
    <name type="scientific">Candidatus Aeolococcus gillhamiae</name>
    <dbReference type="NCBI Taxonomy" id="3127015"/>
    <lineage>
        <taxon>Bacteria</taxon>
        <taxon>Bacillati</taxon>
        <taxon>Candidatus Dormiibacterota</taxon>
        <taxon>Candidatus Dormibacteria</taxon>
        <taxon>Candidatus Aeolococcales</taxon>
        <taxon>Candidatus Aeolococcaceae</taxon>
        <taxon>Candidatus Aeolococcus</taxon>
    </lineage>
</organism>
<evidence type="ECO:0000313" key="3">
    <source>
        <dbReference type="EMBL" id="MBJ7595914.1"/>
    </source>
</evidence>
<dbReference type="Proteomes" id="UP000248724">
    <property type="component" value="Unassembled WGS sequence"/>
</dbReference>
<dbReference type="PANTHER" id="PTHR30015">
    <property type="entry name" value="MRR RESTRICTION SYSTEM PROTEIN"/>
    <property type="match status" value="1"/>
</dbReference>
<accession>A0A2W5Z3A3</accession>
<gene>
    <name evidence="4" type="ORF">DLM65_09970</name>
    <name evidence="3" type="ORF">JF886_13855</name>
</gene>
<dbReference type="EMBL" id="QHBU01000194">
    <property type="protein sequence ID" value="PZR79722.1"/>
    <property type="molecule type" value="Genomic_DNA"/>
</dbReference>
<dbReference type="Pfam" id="PF04471">
    <property type="entry name" value="Mrr_cat"/>
    <property type="match status" value="1"/>
</dbReference>
<dbReference type="AlphaFoldDB" id="A0A2W5Z3A3"/>
<keyword evidence="4" id="KW-0378">Hydrolase</keyword>
<dbReference type="Pfam" id="PF14338">
    <property type="entry name" value="Mrr_N"/>
    <property type="match status" value="1"/>
</dbReference>
<proteinExistence type="predicted"/>
<evidence type="ECO:0000313" key="6">
    <source>
        <dbReference type="Proteomes" id="UP000606991"/>
    </source>
</evidence>
<dbReference type="InterPro" id="IPR025745">
    <property type="entry name" value="Mrr-like_N_dom"/>
</dbReference>
<feature type="domain" description="Restriction system protein Mrr-like N-terminal" evidence="2">
    <location>
        <begin position="1"/>
        <end position="82"/>
    </location>
</feature>
<dbReference type="Gene3D" id="3.40.1350.10">
    <property type="match status" value="1"/>
</dbReference>
<dbReference type="EMBL" id="JAEKNS010000140">
    <property type="protein sequence ID" value="MBJ7595914.1"/>
    <property type="molecule type" value="Genomic_DNA"/>
</dbReference>
<reference evidence="4" key="2">
    <citation type="submission" date="2018-05" db="EMBL/GenBank/DDBJ databases">
        <authorList>
            <person name="Ferrari B."/>
        </authorList>
    </citation>
    <scope>NUCLEOTIDE SEQUENCE</scope>
    <source>
        <strain evidence="4">RRmetagenome_bin12</strain>
    </source>
</reference>
<name>A0A2W5Z3A3_9BACT</name>
<comment type="caution">
    <text evidence="4">The sequence shown here is derived from an EMBL/GenBank/DDBJ whole genome shotgun (WGS) entry which is preliminary data.</text>
</comment>
<evidence type="ECO:0000313" key="5">
    <source>
        <dbReference type="Proteomes" id="UP000248724"/>
    </source>
</evidence>
<dbReference type="PANTHER" id="PTHR30015:SF7">
    <property type="entry name" value="TYPE IV METHYL-DIRECTED RESTRICTION ENZYME ECOKMRR"/>
    <property type="match status" value="1"/>
</dbReference>
<reference evidence="4 5" key="1">
    <citation type="journal article" date="2017" name="Nature">
        <title>Atmospheric trace gases support primary production in Antarctic desert surface soil.</title>
        <authorList>
            <person name="Ji M."/>
            <person name="Greening C."/>
            <person name="Vanwonterghem I."/>
            <person name="Carere C.R."/>
            <person name="Bay S.K."/>
            <person name="Steen J.A."/>
            <person name="Montgomery K."/>
            <person name="Lines T."/>
            <person name="Beardall J."/>
            <person name="van Dorst J."/>
            <person name="Snape I."/>
            <person name="Stott M.B."/>
            <person name="Hugenholtz P."/>
            <person name="Ferrari B.C."/>
        </authorList>
    </citation>
    <scope>NUCLEOTIDE SEQUENCE [LARGE SCALE GENOMIC DNA]</scope>
    <source>
        <strain evidence="4">RRmetagenome_bin12</strain>
    </source>
</reference>
<dbReference type="Proteomes" id="UP000606991">
    <property type="component" value="Unassembled WGS sequence"/>
</dbReference>
<keyword evidence="4" id="KW-0540">Nuclease</keyword>
<evidence type="ECO:0000313" key="4">
    <source>
        <dbReference type="EMBL" id="PZR79722.1"/>
    </source>
</evidence>
<keyword evidence="4" id="KW-0255">Endonuclease</keyword>
<protein>
    <submittedName>
        <fullName evidence="4">Restriction endonuclease</fullName>
    </submittedName>
</protein>
<reference evidence="3 6" key="3">
    <citation type="submission" date="2020-10" db="EMBL/GenBank/DDBJ databases">
        <title>Ca. Dormibacterota MAGs.</title>
        <authorList>
            <person name="Montgomery K."/>
        </authorList>
    </citation>
    <scope>NUCLEOTIDE SEQUENCE [LARGE SCALE GENOMIC DNA]</scope>
    <source>
        <strain evidence="3">SC8812_S17_18</strain>
    </source>
</reference>
<dbReference type="GO" id="GO:0015666">
    <property type="term" value="F:restriction endodeoxyribonuclease activity"/>
    <property type="evidence" value="ECO:0007669"/>
    <property type="project" value="TreeGrafter"/>
</dbReference>
<dbReference type="InterPro" id="IPR052906">
    <property type="entry name" value="Type_IV_Methyl-Rstrct_Enzyme"/>
</dbReference>
<evidence type="ECO:0000259" key="1">
    <source>
        <dbReference type="Pfam" id="PF04471"/>
    </source>
</evidence>
<sequence>MVPLLRAVADGETHRTSELLPRLADEFGLSEEERSTLVPSGRATVLYSRVQWARTYMYQAGLLTSPKRGYIRLSDEGRQVISTNPKRIDLAFLRKYPAFVDFESRTKAPPVPGAIALDGSSGPTIGGTAETPDETLERTWRELRTQVAVEVLEKVRSASPRFFEELVVRLLVAMGYGGSYADAASVVGKSGDEGIDGIIKEDRLGLDALYVQAKRWQSVVGRPVIQAFAGSLEGARARKGVMITTSSFTPDAKSYVNQIEKRIVLIDGPTLAELMIEHCVGIATDRTYVVPRIDLDFFEEG</sequence>
<dbReference type="GO" id="GO:0003677">
    <property type="term" value="F:DNA binding"/>
    <property type="evidence" value="ECO:0007669"/>
    <property type="project" value="InterPro"/>
</dbReference>
<accession>A0A934JXJ1</accession>
<evidence type="ECO:0000259" key="2">
    <source>
        <dbReference type="Pfam" id="PF14338"/>
    </source>
</evidence>